<evidence type="ECO:0000313" key="2">
    <source>
        <dbReference type="EMBL" id="EKE28024.1"/>
    </source>
</evidence>
<dbReference type="Pfam" id="PF00023">
    <property type="entry name" value="Ank"/>
    <property type="match status" value="1"/>
</dbReference>
<evidence type="ECO:0008006" key="3">
    <source>
        <dbReference type="Google" id="ProtNLM"/>
    </source>
</evidence>
<gene>
    <name evidence="2" type="ORF">ACD_3C00109G0003</name>
</gene>
<feature type="repeat" description="ANK" evidence="1">
    <location>
        <begin position="137"/>
        <end position="169"/>
    </location>
</feature>
<dbReference type="PANTHER" id="PTHR24133">
    <property type="entry name" value="ANKYRIN DOMAIN-CONTAINING"/>
    <property type="match status" value="1"/>
</dbReference>
<dbReference type="PROSITE" id="PS50088">
    <property type="entry name" value="ANK_REPEAT"/>
    <property type="match status" value="1"/>
</dbReference>
<dbReference type="InterPro" id="IPR036770">
    <property type="entry name" value="Ankyrin_rpt-contain_sf"/>
</dbReference>
<dbReference type="SUPFAM" id="SSF48403">
    <property type="entry name" value="Ankyrin repeat"/>
    <property type="match status" value="2"/>
</dbReference>
<name>K2GCS8_9BACT</name>
<organism evidence="2">
    <name type="scientific">uncultured bacterium</name>
    <name type="common">gcode 4</name>
    <dbReference type="NCBI Taxonomy" id="1234023"/>
    <lineage>
        <taxon>Bacteria</taxon>
        <taxon>environmental samples</taxon>
    </lineage>
</organism>
<keyword evidence="1" id="KW-0040">ANK repeat</keyword>
<dbReference type="SMART" id="SM00248">
    <property type="entry name" value="ANK"/>
    <property type="match status" value="4"/>
</dbReference>
<dbReference type="PANTHER" id="PTHR24133:SF40">
    <property type="entry name" value="ANKYRIN REPEAT DOMAIN 44"/>
    <property type="match status" value="1"/>
</dbReference>
<sequence>MSNSINDILSQLSKPIEELARDAWIPPEWVSSFIDEVANDHIQPVISMIKDSFWDILPVAGHLSWNADSSHFEDLISYLKSKWLTILCEAIENEKNADAILPAWCTSLHFSFVFPNDLSLSKKLLLAWANPNVCGDFSRTALHLWVSTWDIELVEMMLEKWAEPNARDMKWETPLHYAINKKDSKMIELLKSSLKYRLYLGELYEAFETSLNFVSGKWHEYVTVMQADWGDIETKHYWDNLIYNFIWQDLKLVKALIKAWARIDPLSMSHSTPLIKAAKVWDWASAKCLLEAHANINATDVKWCTPSQIATDYWHPEIAKDINWVFIKSELLDSIKQLWFEQNADMIESLNNINAIEQETWMTIVHKLSIASENSRLLEKCLDFWANPNIPALIAICTPLMIAAATWNYLWAEILLKKGADPNITATRKWTSWWVSIEGPVDATQIALIAWHTKLAKLIRSDKRYIKKWFFADFKKLFGQSNWDGWLEM</sequence>
<dbReference type="InterPro" id="IPR052391">
    <property type="entry name" value="E3_Ligase-Neurotoxin"/>
</dbReference>
<protein>
    <recommendedName>
        <fullName evidence="3">Ankyrin repeat protein</fullName>
    </recommendedName>
</protein>
<accession>K2GCS8</accession>
<evidence type="ECO:0000256" key="1">
    <source>
        <dbReference type="PROSITE-ProRule" id="PRU00023"/>
    </source>
</evidence>
<proteinExistence type="predicted"/>
<dbReference type="EMBL" id="AMFJ01000383">
    <property type="protein sequence ID" value="EKE28024.1"/>
    <property type="molecule type" value="Genomic_DNA"/>
</dbReference>
<dbReference type="Gene3D" id="1.25.40.20">
    <property type="entry name" value="Ankyrin repeat-containing domain"/>
    <property type="match status" value="3"/>
</dbReference>
<comment type="caution">
    <text evidence="2">The sequence shown here is derived from an EMBL/GenBank/DDBJ whole genome shotgun (WGS) entry which is preliminary data.</text>
</comment>
<reference evidence="2" key="1">
    <citation type="journal article" date="2012" name="Science">
        <title>Fermentation, hydrogen, and sulfur metabolism in multiple uncultivated bacterial phyla.</title>
        <authorList>
            <person name="Wrighton K.C."/>
            <person name="Thomas B.C."/>
            <person name="Sharon I."/>
            <person name="Miller C.S."/>
            <person name="Castelle C.J."/>
            <person name="VerBerkmoes N.C."/>
            <person name="Wilkins M.J."/>
            <person name="Hettich R.L."/>
            <person name="Lipton M.S."/>
            <person name="Williams K.H."/>
            <person name="Long P.E."/>
            <person name="Banfield J.F."/>
        </authorList>
    </citation>
    <scope>NUCLEOTIDE SEQUENCE [LARGE SCALE GENOMIC DNA]</scope>
</reference>
<dbReference type="InterPro" id="IPR002110">
    <property type="entry name" value="Ankyrin_rpt"/>
</dbReference>
<dbReference type="AlphaFoldDB" id="K2GCS8"/>
<dbReference type="Pfam" id="PF12796">
    <property type="entry name" value="Ank_2"/>
    <property type="match status" value="1"/>
</dbReference>